<reference evidence="2" key="2">
    <citation type="journal article" date="2021" name="PeerJ">
        <title>Extensive microbial diversity within the chicken gut microbiome revealed by metagenomics and culture.</title>
        <authorList>
            <person name="Gilroy R."/>
            <person name="Ravi A."/>
            <person name="Getino M."/>
            <person name="Pursley I."/>
            <person name="Horton D.L."/>
            <person name="Alikhan N.F."/>
            <person name="Baker D."/>
            <person name="Gharbi K."/>
            <person name="Hall N."/>
            <person name="Watson M."/>
            <person name="Adriaenssens E.M."/>
            <person name="Foster-Nyarko E."/>
            <person name="Jarju S."/>
            <person name="Secka A."/>
            <person name="Antonio M."/>
            <person name="Oren A."/>
            <person name="Chaudhuri R.R."/>
            <person name="La Ragione R."/>
            <person name="Hildebrand F."/>
            <person name="Pallen M.J."/>
        </authorList>
    </citation>
    <scope>NUCLEOTIDE SEQUENCE</scope>
    <source>
        <strain evidence="2">CHK147-3167</strain>
    </source>
</reference>
<accession>A0A9D0ZPN0</accession>
<dbReference type="Proteomes" id="UP000886786">
    <property type="component" value="Unassembled WGS sequence"/>
</dbReference>
<evidence type="ECO:0000313" key="2">
    <source>
        <dbReference type="EMBL" id="HIQ90084.1"/>
    </source>
</evidence>
<dbReference type="AlphaFoldDB" id="A0A9D0ZPN0"/>
<dbReference type="EMBL" id="DVFV01000012">
    <property type="protein sequence ID" value="HIQ90084.1"/>
    <property type="molecule type" value="Genomic_DNA"/>
</dbReference>
<evidence type="ECO:0000256" key="1">
    <source>
        <dbReference type="SAM" id="Phobius"/>
    </source>
</evidence>
<evidence type="ECO:0000313" key="3">
    <source>
        <dbReference type="Proteomes" id="UP000886786"/>
    </source>
</evidence>
<gene>
    <name evidence="2" type="ORF">IAB27_00430</name>
</gene>
<proteinExistence type="predicted"/>
<keyword evidence="1" id="KW-0472">Membrane</keyword>
<name>A0A9D0ZPN0_9FIRM</name>
<feature type="transmembrane region" description="Helical" evidence="1">
    <location>
        <begin position="9"/>
        <end position="32"/>
    </location>
</feature>
<comment type="caution">
    <text evidence="2">The sequence shown here is derived from an EMBL/GenBank/DDBJ whole genome shotgun (WGS) entry which is preliminary data.</text>
</comment>
<organism evidence="2 3">
    <name type="scientific">Candidatus Coprosoma intestinipullorum</name>
    <dbReference type="NCBI Taxonomy" id="2840752"/>
    <lineage>
        <taxon>Bacteria</taxon>
        <taxon>Bacillati</taxon>
        <taxon>Bacillota</taxon>
        <taxon>Bacillota incertae sedis</taxon>
        <taxon>Candidatus Coprosoma</taxon>
    </lineage>
</organism>
<protein>
    <submittedName>
        <fullName evidence="2">Uncharacterized protein</fullName>
    </submittedName>
</protein>
<reference evidence="2" key="1">
    <citation type="submission" date="2020-10" db="EMBL/GenBank/DDBJ databases">
        <authorList>
            <person name="Gilroy R."/>
        </authorList>
    </citation>
    <scope>NUCLEOTIDE SEQUENCE</scope>
    <source>
        <strain evidence="2">CHK147-3167</strain>
    </source>
</reference>
<keyword evidence="1" id="KW-0812">Transmembrane</keyword>
<keyword evidence="1" id="KW-1133">Transmembrane helix</keyword>
<sequence length="172" mass="19540">MREGIGSVFLYNMIILFIIIVFGLISATISYYKAFKVNERILDTIEKFEGHNDLAKAEIEDYLISIGYTSLNGGIQRTDCPSSPNSSDEGTLDINEDSTHLYCVYFHPDDRGDKEVNKENGDNQPIYYNYSVVSYIFVNLPIVGEFKIPVYTKGERTYNFSEGDTAMYSGDR</sequence>